<keyword evidence="1" id="KW-1133">Transmembrane helix</keyword>
<feature type="transmembrane region" description="Helical" evidence="1">
    <location>
        <begin position="45"/>
        <end position="63"/>
    </location>
</feature>
<feature type="transmembrane region" description="Helical" evidence="1">
    <location>
        <begin position="6"/>
        <end position="25"/>
    </location>
</feature>
<dbReference type="STRING" id="84024.ERS852471_01443"/>
<organism evidence="3 4">
    <name type="scientific">Clostridium disporicum</name>
    <dbReference type="NCBI Taxonomy" id="84024"/>
    <lineage>
        <taxon>Bacteria</taxon>
        <taxon>Bacillati</taxon>
        <taxon>Bacillota</taxon>
        <taxon>Clostridia</taxon>
        <taxon>Eubacteriales</taxon>
        <taxon>Clostridiaceae</taxon>
        <taxon>Clostridium</taxon>
    </lineage>
</organism>
<dbReference type="InterPro" id="IPR011642">
    <property type="entry name" value="Gate_dom"/>
</dbReference>
<dbReference type="PANTHER" id="PTHR35793">
    <property type="entry name" value="INNER MEMBRANE PROTEIN YJIG"/>
    <property type="match status" value="1"/>
</dbReference>
<gene>
    <name evidence="3" type="primary">spmB</name>
    <name evidence="3" type="ORF">ERS852470_00618</name>
</gene>
<dbReference type="GO" id="GO:0005886">
    <property type="term" value="C:plasma membrane"/>
    <property type="evidence" value="ECO:0007669"/>
    <property type="project" value="TreeGrafter"/>
</dbReference>
<proteinExistence type="predicted"/>
<sequence length="177" mass="19530">MILMFNYITKSIIPIIVLIIITYGMIKGRKVYDWFVEGAKDGLKVCVNIFPYLLAMIIAVQIFREANLLDMLNNAIAPLCKLIDLPKEVVPLVLIKPLSGSGAMGVFTDILKNYGADTPIGLVASVIMGTTETIFYTVTVYFGAVKIKKTRHTVWAAIMADMSAIIMAILMVKVLIL</sequence>
<dbReference type="Proteomes" id="UP000095558">
    <property type="component" value="Unassembled WGS sequence"/>
</dbReference>
<dbReference type="EMBL" id="CYZV01000005">
    <property type="protein sequence ID" value="CUN74422.1"/>
    <property type="molecule type" value="Genomic_DNA"/>
</dbReference>
<dbReference type="PANTHER" id="PTHR35793:SF2">
    <property type="entry name" value="INNER MEMBRANE PROTEIN YJIG"/>
    <property type="match status" value="1"/>
</dbReference>
<protein>
    <submittedName>
        <fullName evidence="3">Spore maturation protein B</fullName>
    </submittedName>
</protein>
<keyword evidence="1" id="KW-0812">Transmembrane</keyword>
<keyword evidence="1" id="KW-0472">Membrane</keyword>
<name>A0A174LC30_9CLOT</name>
<accession>A0A174LC30</accession>
<evidence type="ECO:0000313" key="3">
    <source>
        <dbReference type="EMBL" id="CUN74422.1"/>
    </source>
</evidence>
<feature type="transmembrane region" description="Helical" evidence="1">
    <location>
        <begin position="154"/>
        <end position="176"/>
    </location>
</feature>
<dbReference type="AlphaFoldDB" id="A0A174LC30"/>
<dbReference type="InterPro" id="IPR052549">
    <property type="entry name" value="SpmB"/>
</dbReference>
<dbReference type="Pfam" id="PF07670">
    <property type="entry name" value="Gate"/>
    <property type="match status" value="1"/>
</dbReference>
<feature type="domain" description="Nucleoside transporter/FeoB GTPase Gate" evidence="2">
    <location>
        <begin position="47"/>
        <end position="147"/>
    </location>
</feature>
<feature type="transmembrane region" description="Helical" evidence="1">
    <location>
        <begin position="120"/>
        <end position="142"/>
    </location>
</feature>
<reference evidence="3 4" key="1">
    <citation type="submission" date="2015-09" db="EMBL/GenBank/DDBJ databases">
        <authorList>
            <consortium name="Pathogen Informatics"/>
        </authorList>
    </citation>
    <scope>NUCLEOTIDE SEQUENCE [LARGE SCALE GENOMIC DNA]</scope>
    <source>
        <strain evidence="3 4">2789STDY5834855</strain>
    </source>
</reference>
<evidence type="ECO:0000256" key="1">
    <source>
        <dbReference type="SAM" id="Phobius"/>
    </source>
</evidence>
<evidence type="ECO:0000259" key="2">
    <source>
        <dbReference type="Pfam" id="PF07670"/>
    </source>
</evidence>
<evidence type="ECO:0000313" key="4">
    <source>
        <dbReference type="Proteomes" id="UP000095558"/>
    </source>
</evidence>